<organism evidence="1 2">
    <name type="scientific">Evansella cellulosilytica (strain ATCC 21833 / DSM 2522 / FERM P-1141 / JCM 9156 / N-4)</name>
    <name type="common">Bacillus cellulosilyticus</name>
    <dbReference type="NCBI Taxonomy" id="649639"/>
    <lineage>
        <taxon>Bacteria</taxon>
        <taxon>Bacillati</taxon>
        <taxon>Bacillota</taxon>
        <taxon>Bacilli</taxon>
        <taxon>Bacillales</taxon>
        <taxon>Bacillaceae</taxon>
        <taxon>Evansella</taxon>
    </lineage>
</organism>
<gene>
    <name evidence="1" type="ordered locus">Bcell_0951</name>
</gene>
<dbReference type="Proteomes" id="UP000001401">
    <property type="component" value="Chromosome"/>
</dbReference>
<sequence length="35" mass="4418">MKREYRKVDSFQIYNKKGIKDKQGFTTLFYFFDFK</sequence>
<accession>E6U1Y1</accession>
<dbReference type="EMBL" id="CP002394">
    <property type="protein sequence ID" value="ADU29225.1"/>
    <property type="molecule type" value="Genomic_DNA"/>
</dbReference>
<dbReference type="HOGENOM" id="CLU_3363122_0_0_9"/>
<dbReference type="AlphaFoldDB" id="E6U1Y1"/>
<evidence type="ECO:0000313" key="1">
    <source>
        <dbReference type="EMBL" id="ADU29225.1"/>
    </source>
</evidence>
<keyword evidence="2" id="KW-1185">Reference proteome</keyword>
<reference evidence="1 2" key="1">
    <citation type="submission" date="2010-12" db="EMBL/GenBank/DDBJ databases">
        <title>Complete sequence of Bacillus cellulosilyticus DSM 2522.</title>
        <authorList>
            <consortium name="US DOE Joint Genome Institute"/>
            <person name="Lucas S."/>
            <person name="Copeland A."/>
            <person name="Lapidus A."/>
            <person name="Cheng J.-F."/>
            <person name="Bruce D."/>
            <person name="Goodwin L."/>
            <person name="Pitluck S."/>
            <person name="Chertkov O."/>
            <person name="Detter J.C."/>
            <person name="Han C."/>
            <person name="Tapia R."/>
            <person name="Land M."/>
            <person name="Hauser L."/>
            <person name="Jeffries C."/>
            <person name="Kyrpides N."/>
            <person name="Ivanova N."/>
            <person name="Mikhailova N."/>
            <person name="Brumm P."/>
            <person name="Mead D."/>
            <person name="Woyke T."/>
        </authorList>
    </citation>
    <scope>NUCLEOTIDE SEQUENCE [LARGE SCALE GENOMIC DNA]</scope>
    <source>
        <strain evidence="2">ATCC 21833 / DSM 2522 / FERM P-1141 / JCM 9156 / N-4</strain>
    </source>
</reference>
<protein>
    <submittedName>
        <fullName evidence="1">Uncharacterized protein</fullName>
    </submittedName>
</protein>
<name>E6U1Y1_EVAC2</name>
<evidence type="ECO:0000313" key="2">
    <source>
        <dbReference type="Proteomes" id="UP000001401"/>
    </source>
</evidence>
<dbReference type="KEGG" id="bco:Bcell_0951"/>
<dbReference type="STRING" id="649639.Bcell_0951"/>
<proteinExistence type="predicted"/>